<keyword evidence="2" id="KW-0732">Signal</keyword>
<dbReference type="GO" id="GO:0009297">
    <property type="term" value="P:pilus assembly"/>
    <property type="evidence" value="ECO:0007669"/>
    <property type="project" value="InterPro"/>
</dbReference>
<dbReference type="AlphaFoldDB" id="A0A9X3AP43"/>
<organism evidence="7 8">
    <name type="scientific">Dryocola boscaweniae</name>
    <dbReference type="NCBI Taxonomy" id="2925397"/>
    <lineage>
        <taxon>Bacteria</taxon>
        <taxon>Pseudomonadati</taxon>
        <taxon>Pseudomonadota</taxon>
        <taxon>Gammaproteobacteria</taxon>
        <taxon>Enterobacterales</taxon>
        <taxon>Enterobacteriaceae</taxon>
        <taxon>Dryocola</taxon>
    </lineage>
</organism>
<dbReference type="InterPro" id="IPR050810">
    <property type="entry name" value="Bact_Secretion_Sys_Channel"/>
</dbReference>
<dbReference type="PANTHER" id="PTHR30332">
    <property type="entry name" value="PROBABLE GENERAL SECRETION PATHWAY PROTEIN D"/>
    <property type="match status" value="1"/>
</dbReference>
<keyword evidence="3" id="KW-0472">Membrane</keyword>
<evidence type="ECO:0000256" key="4">
    <source>
        <dbReference type="SAM" id="MobiDB-lite"/>
    </source>
</evidence>
<protein>
    <submittedName>
        <fullName evidence="7">PilN family type IVB pilus formation outer membrane protein</fullName>
    </submittedName>
</protein>
<evidence type="ECO:0000259" key="6">
    <source>
        <dbReference type="Pfam" id="PF07655"/>
    </source>
</evidence>
<evidence type="ECO:0000313" key="8">
    <source>
        <dbReference type="Proteomes" id="UP001150641"/>
    </source>
</evidence>
<dbReference type="EMBL" id="JALHAP010000066">
    <property type="protein sequence ID" value="MCT4700535.1"/>
    <property type="molecule type" value="Genomic_DNA"/>
</dbReference>
<dbReference type="NCBIfam" id="TIGR02520">
    <property type="entry name" value="pilus_B_mal_scr"/>
    <property type="match status" value="1"/>
</dbReference>
<dbReference type="PANTHER" id="PTHR30332:SF24">
    <property type="entry name" value="SECRETIN GSPD-RELATED"/>
    <property type="match status" value="1"/>
</dbReference>
<dbReference type="InterPro" id="IPR011514">
    <property type="entry name" value="Secretin_N_2"/>
</dbReference>
<reference evidence="7" key="1">
    <citation type="submission" date="2022-03" db="EMBL/GenBank/DDBJ databases">
        <title>Proposal of a novel genus Dryocolo and two novel species.</title>
        <authorList>
            <person name="Maddock D.W."/>
            <person name="Brady C.L."/>
            <person name="Denman S."/>
            <person name="Arnold D."/>
        </authorList>
    </citation>
    <scope>NUCLEOTIDE SEQUENCE</scope>
    <source>
        <strain evidence="7">H6W4</strain>
    </source>
</reference>
<feature type="compositionally biased region" description="Polar residues" evidence="4">
    <location>
        <begin position="116"/>
        <end position="128"/>
    </location>
</feature>
<feature type="region of interest" description="Disordered" evidence="4">
    <location>
        <begin position="113"/>
        <end position="136"/>
    </location>
</feature>
<comment type="subcellular location">
    <subcellularLocation>
        <location evidence="1">Membrane</location>
    </subcellularLocation>
</comment>
<dbReference type="RefSeq" id="WP_271121407.1">
    <property type="nucleotide sequence ID" value="NZ_JALHAN010000053.1"/>
</dbReference>
<dbReference type="InterPro" id="IPR013359">
    <property type="entry name" value="Pilus_4B_PilN"/>
</dbReference>
<feature type="domain" description="Type II/III secretion system secretin-like" evidence="5">
    <location>
        <begin position="267"/>
        <end position="408"/>
    </location>
</feature>
<sequence>MKLNEFSKTVNKLCGVPVKITLDAEQKVNGMLGAGQKKSAAAGEEQLVDIRWEGTLDGLLDTVASSLGLSWKYTDGEVNLYYLESRTFNVFAIPSQTDMRSIVQSGIDAGIGGSQEGSTASSESNGKGQSSQTTSVSLQSDMVNDIQKSVETMLTQGVGRLSASPSTGKLTVTDTPEVLARVQRYIDSENSSITKQVLLNVKVLSVTLDDSNQFGIDWNMIYSGSRFGASMLGAMTSSGATAASGSNSVSASILDGNFVNSSSLINALAQQGKVSVVTSPSVTTLNLQPVPVQVATQTSYLARVESSTTANVGTSMTLTPGTVTSGFNMNLLPFVMPDNQMLLQYSINLSELKSLKEVKSSDSDDGNKIQVPEIENRIFSQKVKLRSGQTLVLSGFEQNSSNASRSGFGSVFNWLMGGGVSTSDKRNIIVIMISPAVME</sequence>
<comment type="caution">
    <text evidence="7">The sequence shown here is derived from an EMBL/GenBank/DDBJ whole genome shotgun (WGS) entry which is preliminary data.</text>
</comment>
<proteinExistence type="predicted"/>
<dbReference type="Proteomes" id="UP001150641">
    <property type="component" value="Unassembled WGS sequence"/>
</dbReference>
<dbReference type="GO" id="GO:0019867">
    <property type="term" value="C:outer membrane"/>
    <property type="evidence" value="ECO:0007669"/>
    <property type="project" value="InterPro"/>
</dbReference>
<gene>
    <name evidence="7" type="ORF">MUA00_01700</name>
</gene>
<name>A0A9X3AP43_9ENTR</name>
<dbReference type="Pfam" id="PF00263">
    <property type="entry name" value="Secretin"/>
    <property type="match status" value="1"/>
</dbReference>
<feature type="domain" description="Secretin N-terminal" evidence="6">
    <location>
        <begin position="86"/>
        <end position="168"/>
    </location>
</feature>
<evidence type="ECO:0000256" key="2">
    <source>
        <dbReference type="ARBA" id="ARBA00022729"/>
    </source>
</evidence>
<evidence type="ECO:0000256" key="1">
    <source>
        <dbReference type="ARBA" id="ARBA00004370"/>
    </source>
</evidence>
<accession>A0A9X3AP43</accession>
<dbReference type="InterPro" id="IPR004846">
    <property type="entry name" value="T2SS/T3SS_dom"/>
</dbReference>
<dbReference type="Pfam" id="PF07655">
    <property type="entry name" value="Secretin_N_2"/>
    <property type="match status" value="1"/>
</dbReference>
<keyword evidence="8" id="KW-1185">Reference proteome</keyword>
<dbReference type="GO" id="GO:0009306">
    <property type="term" value="P:protein secretion"/>
    <property type="evidence" value="ECO:0007669"/>
    <property type="project" value="InterPro"/>
</dbReference>
<evidence type="ECO:0000256" key="3">
    <source>
        <dbReference type="ARBA" id="ARBA00023136"/>
    </source>
</evidence>
<evidence type="ECO:0000313" key="7">
    <source>
        <dbReference type="EMBL" id="MCT4700535.1"/>
    </source>
</evidence>
<evidence type="ECO:0000259" key="5">
    <source>
        <dbReference type="Pfam" id="PF00263"/>
    </source>
</evidence>